<dbReference type="SMART" id="SM00028">
    <property type="entry name" value="TPR"/>
    <property type="match status" value="2"/>
</dbReference>
<dbReference type="Gene3D" id="1.25.40.10">
    <property type="entry name" value="Tetratricopeptide repeat domain"/>
    <property type="match status" value="1"/>
</dbReference>
<organism evidence="7 8">
    <name type="scientific">Tenacibaculum gallaicum</name>
    <dbReference type="NCBI Taxonomy" id="561505"/>
    <lineage>
        <taxon>Bacteria</taxon>
        <taxon>Pseudomonadati</taxon>
        <taxon>Bacteroidota</taxon>
        <taxon>Flavobacteriia</taxon>
        <taxon>Flavobacteriales</taxon>
        <taxon>Flavobacteriaceae</taxon>
        <taxon>Tenacibaculum</taxon>
    </lineage>
</organism>
<keyword evidence="8" id="KW-1185">Reference proteome</keyword>
<evidence type="ECO:0000256" key="1">
    <source>
        <dbReference type="ARBA" id="ARBA00023015"/>
    </source>
</evidence>
<dbReference type="InterPro" id="IPR011990">
    <property type="entry name" value="TPR-like_helical_dom_sf"/>
</dbReference>
<evidence type="ECO:0000259" key="6">
    <source>
        <dbReference type="PROSITE" id="PS01124"/>
    </source>
</evidence>
<dbReference type="PROSITE" id="PS01124">
    <property type="entry name" value="HTH_ARAC_FAMILY_2"/>
    <property type="match status" value="1"/>
</dbReference>
<keyword evidence="2 7" id="KW-0238">DNA-binding</keyword>
<feature type="transmembrane region" description="Helical" evidence="5">
    <location>
        <begin position="395"/>
        <end position="417"/>
    </location>
</feature>
<dbReference type="AlphaFoldDB" id="A0A3E0IBX0"/>
<dbReference type="SUPFAM" id="SSF48452">
    <property type="entry name" value="TPR-like"/>
    <property type="match status" value="1"/>
</dbReference>
<keyword evidence="4" id="KW-0802">TPR repeat</keyword>
<evidence type="ECO:0000256" key="5">
    <source>
        <dbReference type="SAM" id="Phobius"/>
    </source>
</evidence>
<dbReference type="GO" id="GO:0043565">
    <property type="term" value="F:sequence-specific DNA binding"/>
    <property type="evidence" value="ECO:0007669"/>
    <property type="project" value="InterPro"/>
</dbReference>
<keyword evidence="5" id="KW-1133">Transmembrane helix</keyword>
<evidence type="ECO:0000256" key="2">
    <source>
        <dbReference type="ARBA" id="ARBA00023125"/>
    </source>
</evidence>
<keyword evidence="5" id="KW-0472">Membrane</keyword>
<protein>
    <submittedName>
        <fullName evidence="7">AraC-like DNA-binding protein</fullName>
    </submittedName>
</protein>
<gene>
    <name evidence="7" type="ORF">C7448_101269</name>
</gene>
<dbReference type="PANTHER" id="PTHR43280">
    <property type="entry name" value="ARAC-FAMILY TRANSCRIPTIONAL REGULATOR"/>
    <property type="match status" value="1"/>
</dbReference>
<keyword evidence="1" id="KW-0805">Transcription regulation</keyword>
<dbReference type="PANTHER" id="PTHR43280:SF2">
    <property type="entry name" value="HTH-TYPE TRANSCRIPTIONAL REGULATOR EXSA"/>
    <property type="match status" value="1"/>
</dbReference>
<evidence type="ECO:0000313" key="7">
    <source>
        <dbReference type="EMBL" id="REH56234.1"/>
    </source>
</evidence>
<reference evidence="7 8" key="1">
    <citation type="submission" date="2018-08" db="EMBL/GenBank/DDBJ databases">
        <title>Genomic Encyclopedia of Type Strains, Phase IV (KMG-IV): sequencing the most valuable type-strain genomes for metagenomic binning, comparative biology and taxonomic classification.</title>
        <authorList>
            <person name="Goeker M."/>
        </authorList>
    </citation>
    <scope>NUCLEOTIDE SEQUENCE [LARGE SCALE GENOMIC DNA]</scope>
    <source>
        <strain evidence="7 8">DSM 18841</strain>
    </source>
</reference>
<comment type="caution">
    <text evidence="7">The sequence shown here is derived from an EMBL/GenBank/DDBJ whole genome shotgun (WGS) entry which is preliminary data.</text>
</comment>
<dbReference type="Pfam" id="PF12833">
    <property type="entry name" value="HTH_18"/>
    <property type="match status" value="1"/>
</dbReference>
<dbReference type="Gene3D" id="1.10.10.60">
    <property type="entry name" value="Homeodomain-like"/>
    <property type="match status" value="2"/>
</dbReference>
<dbReference type="GO" id="GO:0003700">
    <property type="term" value="F:DNA-binding transcription factor activity"/>
    <property type="evidence" value="ECO:0007669"/>
    <property type="project" value="InterPro"/>
</dbReference>
<feature type="domain" description="HTH araC/xylS-type" evidence="6">
    <location>
        <begin position="453"/>
        <end position="565"/>
    </location>
</feature>
<dbReference type="SUPFAM" id="SSF46689">
    <property type="entry name" value="Homeodomain-like"/>
    <property type="match status" value="1"/>
</dbReference>
<dbReference type="SMART" id="SM00342">
    <property type="entry name" value="HTH_ARAC"/>
    <property type="match status" value="1"/>
</dbReference>
<evidence type="ECO:0000256" key="4">
    <source>
        <dbReference type="PROSITE-ProRule" id="PRU00339"/>
    </source>
</evidence>
<keyword evidence="5" id="KW-0812">Transmembrane</keyword>
<evidence type="ECO:0000313" key="8">
    <source>
        <dbReference type="Proteomes" id="UP000256884"/>
    </source>
</evidence>
<dbReference type="InterPro" id="IPR018060">
    <property type="entry name" value="HTH_AraC"/>
</dbReference>
<proteinExistence type="predicted"/>
<dbReference type="EMBL" id="QUNS01000001">
    <property type="protein sequence ID" value="REH56234.1"/>
    <property type="molecule type" value="Genomic_DNA"/>
</dbReference>
<evidence type="ECO:0000256" key="3">
    <source>
        <dbReference type="ARBA" id="ARBA00023163"/>
    </source>
</evidence>
<keyword evidence="3" id="KW-0804">Transcription</keyword>
<name>A0A3E0IBX0_9FLAO</name>
<dbReference type="InterPro" id="IPR009057">
    <property type="entry name" value="Homeodomain-like_sf"/>
</dbReference>
<dbReference type="PROSITE" id="PS50005">
    <property type="entry name" value="TPR"/>
    <property type="match status" value="1"/>
</dbReference>
<sequence length="583" mass="69570">MVFLVKKVKEISREMKNKLKTHKKQITLFFFLFLIISSFGQSKVDILSSKTMEELFSYYEKSENKEDKIKYIKAFLKVAKREKHRQRISAGYWVLSDLYEDDRVLKYSDSVINLMSEKSIKYYPSVAYMKKGYYYQKNYQYDDAIDSYLLALEYTEKHNSKSLAFSIKNSIGSLKRRLQIYDEAAIIFKENLKYAEKNDLKNRRLNSIMELANLYTDSKKIDSAQNYINRGKKIYLKLKDTLMLHHLNMNQGIIECHKKNYNIAINILKNEASFFKNKSLNNYLIYIYFYLGKSFEGINEERQKIRAYKKVDSLFQLEKPVFLFIREAYEVLINKYKKDNNLKNQLLYINKFIKYDSIINYNERYLNRKIYREYDIPKLKSEKETVIKQMKKNNAFFYFVIIMISLIVVLLLVLFIYQYHKKRVYKQRFKEVINSKEVVKDVKKPKENIKIPKQISEAILKRLDKFEIEQKFIANNITLSSLAKELNTNTQYLSKVVNYYKGKSFSAYLSDLRISYIIERLKKDAILRKYTVKAIAKEAGFNSAESFSKAFFKAKGIKPSYFLKELEKRGDNLLINYQNQGKF</sequence>
<dbReference type="InterPro" id="IPR019734">
    <property type="entry name" value="TPR_rpt"/>
</dbReference>
<dbReference type="Proteomes" id="UP000256884">
    <property type="component" value="Unassembled WGS sequence"/>
</dbReference>
<dbReference type="OrthoDB" id="5295174at2"/>
<feature type="repeat" description="TPR" evidence="4">
    <location>
        <begin position="125"/>
        <end position="158"/>
    </location>
</feature>
<accession>A0A3E0IBX0</accession>